<feature type="transmembrane region" description="Helical" evidence="1">
    <location>
        <begin position="90"/>
        <end position="112"/>
    </location>
</feature>
<dbReference type="HOGENOM" id="CLU_123372_1_1_11"/>
<dbReference type="OrthoDB" id="3543412at2"/>
<dbReference type="Proteomes" id="UP000006281">
    <property type="component" value="Chromosome"/>
</dbReference>
<name>K0K5D0_SACES</name>
<dbReference type="KEGG" id="sesp:BN6_62470"/>
<organism evidence="2 3">
    <name type="scientific">Saccharothrix espanaensis (strain ATCC 51144 / DSM 44229 / JCM 9112 / NBRC 15066 / NRRL 15764)</name>
    <dbReference type="NCBI Taxonomy" id="1179773"/>
    <lineage>
        <taxon>Bacteria</taxon>
        <taxon>Bacillati</taxon>
        <taxon>Actinomycetota</taxon>
        <taxon>Actinomycetes</taxon>
        <taxon>Pseudonocardiales</taxon>
        <taxon>Pseudonocardiaceae</taxon>
        <taxon>Saccharothrix</taxon>
    </lineage>
</organism>
<keyword evidence="1" id="KW-1133">Transmembrane helix</keyword>
<keyword evidence="3" id="KW-1185">Reference proteome</keyword>
<dbReference type="PANTHER" id="PTHR38441:SF1">
    <property type="entry name" value="MEMBRANE PROTEIN"/>
    <property type="match status" value="1"/>
</dbReference>
<dbReference type="RefSeq" id="WP_015103607.1">
    <property type="nucleotide sequence ID" value="NC_019673.1"/>
</dbReference>
<evidence type="ECO:0000313" key="2">
    <source>
        <dbReference type="EMBL" id="CCH33496.1"/>
    </source>
</evidence>
<dbReference type="AlphaFoldDB" id="K0K5D0"/>
<feature type="transmembrane region" description="Helical" evidence="1">
    <location>
        <begin position="55"/>
        <end position="78"/>
    </location>
</feature>
<keyword evidence="1" id="KW-0812">Transmembrane</keyword>
<dbReference type="PATRIC" id="fig|1179773.3.peg.6295"/>
<dbReference type="BioCyc" id="SESP1179773:BN6_RS30080-MONOMER"/>
<dbReference type="InterPro" id="IPR007436">
    <property type="entry name" value="DUF485"/>
</dbReference>
<protein>
    <submittedName>
        <fullName evidence="2">Putative membrane protein</fullName>
    </submittedName>
</protein>
<reference evidence="2 3" key="1">
    <citation type="journal article" date="2012" name="BMC Genomics">
        <title>Complete genome sequence of Saccharothrix espanaensis DSM 44229T and comparison to the other completely sequenced Pseudonocardiaceae.</title>
        <authorList>
            <person name="Strobel T."/>
            <person name="Al-Dilaimi A."/>
            <person name="Blom J."/>
            <person name="Gessner A."/>
            <person name="Kalinowski J."/>
            <person name="Luzhetska M."/>
            <person name="Puhler A."/>
            <person name="Szczepanowski R."/>
            <person name="Bechthold A."/>
            <person name="Ruckert C."/>
        </authorList>
    </citation>
    <scope>NUCLEOTIDE SEQUENCE [LARGE SCALE GENOMIC DNA]</scope>
    <source>
        <strain evidence="3">ATCC 51144 / DSM 44229 / JCM 9112 / NBRC 15066 / NRRL 15764</strain>
    </source>
</reference>
<dbReference type="eggNOG" id="COG3162">
    <property type="taxonomic scope" value="Bacteria"/>
</dbReference>
<proteinExistence type="predicted"/>
<evidence type="ECO:0000256" key="1">
    <source>
        <dbReference type="SAM" id="Phobius"/>
    </source>
</evidence>
<dbReference type="PANTHER" id="PTHR38441">
    <property type="entry name" value="INTEGRAL MEMBRANE PROTEIN-RELATED"/>
    <property type="match status" value="1"/>
</dbReference>
<accession>K0K5D0</accession>
<keyword evidence="1" id="KW-0472">Membrane</keyword>
<dbReference type="STRING" id="1179773.BN6_62470"/>
<gene>
    <name evidence="2" type="ordered locus">BN6_62470</name>
</gene>
<dbReference type="EMBL" id="HE804045">
    <property type="protein sequence ID" value="CCH33496.1"/>
    <property type="molecule type" value="Genomic_DNA"/>
</dbReference>
<dbReference type="Pfam" id="PF04341">
    <property type="entry name" value="DUF485"/>
    <property type="match status" value="1"/>
</dbReference>
<sequence>MTKAILPPGESRRARGFATFEEPPPPLLVDAAGRPDFAAIRDTDEFRELKRRTTVFVLPAVLGFLAWYLGYVVASAFAPEFMGTKVLGEINTGMVFGLLQFVSTLALTVAYARYARRRIDPQVAQVRALTAEEKR</sequence>
<evidence type="ECO:0000313" key="3">
    <source>
        <dbReference type="Proteomes" id="UP000006281"/>
    </source>
</evidence>